<keyword evidence="11" id="KW-1185">Reference proteome</keyword>
<feature type="transmembrane region" description="Helical" evidence="9">
    <location>
        <begin position="170"/>
        <end position="188"/>
    </location>
</feature>
<dbReference type="PANTHER" id="PTHR47019:SF1">
    <property type="entry name" value="LIPID II FLIPPASE MURJ"/>
    <property type="match status" value="1"/>
</dbReference>
<evidence type="ECO:0000256" key="6">
    <source>
        <dbReference type="ARBA" id="ARBA00022989"/>
    </source>
</evidence>
<comment type="caution">
    <text evidence="10">The sequence shown here is derived from an EMBL/GenBank/DDBJ whole genome shotgun (WGS) entry which is preliminary data.</text>
</comment>
<keyword evidence="6 9" id="KW-1133">Transmembrane helix</keyword>
<keyword evidence="3 9" id="KW-0812">Transmembrane</keyword>
<organism evidence="10 11">
    <name type="scientific">Paenibacillus aurantiacus</name>
    <dbReference type="NCBI Taxonomy" id="1936118"/>
    <lineage>
        <taxon>Bacteria</taxon>
        <taxon>Bacillati</taxon>
        <taxon>Bacillota</taxon>
        <taxon>Bacilli</taxon>
        <taxon>Bacillales</taxon>
        <taxon>Paenibacillaceae</taxon>
        <taxon>Paenibacillus</taxon>
    </lineage>
</organism>
<feature type="transmembrane region" description="Helical" evidence="9">
    <location>
        <begin position="532"/>
        <end position="551"/>
    </location>
</feature>
<dbReference type="EMBL" id="JBHMDO010000009">
    <property type="protein sequence ID" value="MFB9325191.1"/>
    <property type="molecule type" value="Genomic_DNA"/>
</dbReference>
<feature type="transmembrane region" description="Helical" evidence="9">
    <location>
        <begin position="455"/>
        <end position="481"/>
    </location>
</feature>
<evidence type="ECO:0000256" key="5">
    <source>
        <dbReference type="ARBA" id="ARBA00022984"/>
    </source>
</evidence>
<dbReference type="RefSeq" id="WP_377490553.1">
    <property type="nucleotide sequence ID" value="NZ_JBHMDO010000009.1"/>
</dbReference>
<evidence type="ECO:0000313" key="10">
    <source>
        <dbReference type="EMBL" id="MFB9325191.1"/>
    </source>
</evidence>
<dbReference type="Pfam" id="PF03023">
    <property type="entry name" value="MurJ"/>
    <property type="match status" value="1"/>
</dbReference>
<dbReference type="Proteomes" id="UP001589747">
    <property type="component" value="Unassembled WGS sequence"/>
</dbReference>
<reference evidence="10 11" key="1">
    <citation type="submission" date="2024-09" db="EMBL/GenBank/DDBJ databases">
        <authorList>
            <person name="Sun Q."/>
            <person name="Mori K."/>
        </authorList>
    </citation>
    <scope>NUCLEOTIDE SEQUENCE [LARGE SCALE GENOMIC DNA]</scope>
    <source>
        <strain evidence="10 11">TISTR 2452</strain>
    </source>
</reference>
<keyword evidence="2" id="KW-1003">Cell membrane</keyword>
<feature type="transmembrane region" description="Helical" evidence="9">
    <location>
        <begin position="135"/>
        <end position="158"/>
    </location>
</feature>
<evidence type="ECO:0000256" key="3">
    <source>
        <dbReference type="ARBA" id="ARBA00022692"/>
    </source>
</evidence>
<feature type="transmembrane region" description="Helical" evidence="9">
    <location>
        <begin position="501"/>
        <end position="523"/>
    </location>
</feature>
<sequence>MRLRIPRGVFLVGGVTAVNLAGAGVAFAKDLAFAAYFGTTRAADLLNTAYLLPETIGYNLIAAVVSVAAVPALSRLWSQGCYPAFASMARRLAIHSSAALAAVALVLWAGGEGVFRMLGQGAPGDGSDYRAWAVLYWPLLAALPIFPIFAAYTAALAAAGSFYAAAAAPLLPNAMMLAAVIGCGLLNVDRTTGAVVYAGAILVGVVAMAGLLRYRCLYLMSLAATRRPTRSSARGAASDMVTQQSVREREADGRTHPPIETSAQPSVREHEAADQAHPRIETMSQSPIGEREAADQAHPSIETSAQPPVRIRGAAGQPHPRIETMVQSPIREREAAGQAYPPIQTANRAFAPVPEQSLHASAATREGLRAVYSGMAPLLLLTLCMQAGYAFERAVAANLASGTVTALGYAYRVAQFPNWVFVSAVTAVLLPSLSRQTDGPGLRGSAAGERARAEVLRALLGTLAVLLPAAALLFALRGFVIELLFGRGAFGAGSVRMTADLLAGYSLGVVGQAVSAIGLRYFLAIGRLRDCVLIYAVAAAFTMGFDLLLVPRYGAPALGYGSCAGWTLNALLIGWLLVRKRGKTIEGGAGAWKTVF</sequence>
<evidence type="ECO:0000256" key="1">
    <source>
        <dbReference type="ARBA" id="ARBA00004651"/>
    </source>
</evidence>
<feature type="transmembrane region" description="Helical" evidence="9">
    <location>
        <begin position="194"/>
        <end position="212"/>
    </location>
</feature>
<feature type="transmembrane region" description="Helical" evidence="9">
    <location>
        <begin position="56"/>
        <end position="77"/>
    </location>
</feature>
<evidence type="ECO:0000256" key="8">
    <source>
        <dbReference type="SAM" id="MobiDB-lite"/>
    </source>
</evidence>
<evidence type="ECO:0000256" key="9">
    <source>
        <dbReference type="SAM" id="Phobius"/>
    </source>
</evidence>
<dbReference type="PANTHER" id="PTHR47019">
    <property type="entry name" value="LIPID II FLIPPASE MURJ"/>
    <property type="match status" value="1"/>
</dbReference>
<name>A0ABV5KIZ5_9BACL</name>
<comment type="subcellular location">
    <subcellularLocation>
        <location evidence="1">Cell membrane</location>
        <topology evidence="1">Multi-pass membrane protein</topology>
    </subcellularLocation>
</comment>
<evidence type="ECO:0000313" key="11">
    <source>
        <dbReference type="Proteomes" id="UP001589747"/>
    </source>
</evidence>
<dbReference type="InterPro" id="IPR051050">
    <property type="entry name" value="Lipid_II_flippase_MurJ/MviN"/>
</dbReference>
<feature type="transmembrane region" description="Helical" evidence="9">
    <location>
        <begin position="98"/>
        <end position="115"/>
    </location>
</feature>
<feature type="transmembrane region" description="Helical" evidence="9">
    <location>
        <begin position="557"/>
        <end position="578"/>
    </location>
</feature>
<evidence type="ECO:0000256" key="4">
    <source>
        <dbReference type="ARBA" id="ARBA00022960"/>
    </source>
</evidence>
<protein>
    <submittedName>
        <fullName evidence="10">Lipid II flippase MurJ</fullName>
    </submittedName>
</protein>
<proteinExistence type="predicted"/>
<keyword evidence="4" id="KW-0133">Cell shape</keyword>
<feature type="compositionally biased region" description="Basic and acidic residues" evidence="8">
    <location>
        <begin position="267"/>
        <end position="279"/>
    </location>
</feature>
<feature type="compositionally biased region" description="Basic and acidic residues" evidence="8">
    <location>
        <begin position="246"/>
        <end position="257"/>
    </location>
</feature>
<keyword evidence="5" id="KW-0573">Peptidoglycan synthesis</keyword>
<evidence type="ECO:0000256" key="7">
    <source>
        <dbReference type="ARBA" id="ARBA00023136"/>
    </source>
</evidence>
<evidence type="ECO:0000256" key="2">
    <source>
        <dbReference type="ARBA" id="ARBA00022475"/>
    </source>
</evidence>
<dbReference type="InterPro" id="IPR004268">
    <property type="entry name" value="MurJ"/>
</dbReference>
<feature type="region of interest" description="Disordered" evidence="8">
    <location>
        <begin position="230"/>
        <end position="279"/>
    </location>
</feature>
<accession>A0ABV5KIZ5</accession>
<gene>
    <name evidence="10" type="ORF">ACFFSY_04570</name>
</gene>
<keyword evidence="7 9" id="KW-0472">Membrane</keyword>